<gene>
    <name evidence="2" type="ORF">NLJ89_g10224</name>
</gene>
<feature type="region of interest" description="Disordered" evidence="1">
    <location>
        <begin position="318"/>
        <end position="344"/>
    </location>
</feature>
<comment type="caution">
    <text evidence="2">The sequence shown here is derived from an EMBL/GenBank/DDBJ whole genome shotgun (WGS) entry which is preliminary data.</text>
</comment>
<dbReference type="AlphaFoldDB" id="A0A9W8MR39"/>
<organism evidence="2 3">
    <name type="scientific">Agrocybe chaxingu</name>
    <dbReference type="NCBI Taxonomy" id="84603"/>
    <lineage>
        <taxon>Eukaryota</taxon>
        <taxon>Fungi</taxon>
        <taxon>Dikarya</taxon>
        <taxon>Basidiomycota</taxon>
        <taxon>Agaricomycotina</taxon>
        <taxon>Agaricomycetes</taxon>
        <taxon>Agaricomycetidae</taxon>
        <taxon>Agaricales</taxon>
        <taxon>Agaricineae</taxon>
        <taxon>Strophariaceae</taxon>
        <taxon>Agrocybe</taxon>
    </lineage>
</organism>
<name>A0A9W8MR39_9AGAR</name>
<evidence type="ECO:0000256" key="1">
    <source>
        <dbReference type="SAM" id="MobiDB-lite"/>
    </source>
</evidence>
<keyword evidence="3" id="KW-1185">Reference proteome</keyword>
<feature type="region of interest" description="Disordered" evidence="1">
    <location>
        <begin position="1"/>
        <end position="44"/>
    </location>
</feature>
<reference evidence="2" key="1">
    <citation type="submission" date="2022-07" db="EMBL/GenBank/DDBJ databases">
        <title>Genome Sequence of Agrocybe chaxingu.</title>
        <authorList>
            <person name="Buettner E."/>
        </authorList>
    </citation>
    <scope>NUCLEOTIDE SEQUENCE</scope>
    <source>
        <strain evidence="2">MP-N11</strain>
    </source>
</reference>
<evidence type="ECO:0000313" key="3">
    <source>
        <dbReference type="Proteomes" id="UP001148786"/>
    </source>
</evidence>
<evidence type="ECO:0000313" key="2">
    <source>
        <dbReference type="EMBL" id="KAJ3498410.1"/>
    </source>
</evidence>
<feature type="region of interest" description="Disordered" evidence="1">
    <location>
        <begin position="254"/>
        <end position="285"/>
    </location>
</feature>
<proteinExistence type="predicted"/>
<feature type="compositionally biased region" description="Basic and acidic residues" evidence="1">
    <location>
        <begin position="8"/>
        <end position="24"/>
    </location>
</feature>
<dbReference type="Proteomes" id="UP001148786">
    <property type="component" value="Unassembled WGS sequence"/>
</dbReference>
<accession>A0A9W8MR39</accession>
<dbReference type="EMBL" id="JANKHO010001798">
    <property type="protein sequence ID" value="KAJ3498410.1"/>
    <property type="molecule type" value="Genomic_DNA"/>
</dbReference>
<feature type="region of interest" description="Disordered" evidence="1">
    <location>
        <begin position="156"/>
        <end position="175"/>
    </location>
</feature>
<sequence length="344" mass="38051">MKRKKLSKEKTKANQKGTSKEPRANGENGADYAEGQKKELPEVQKALEGSEGKIIHQVVFGEEIRQCNPDAAYPQAEGSTGTLNATKTVVGEKTRRKTVEKPGFSYQTREDIVTFIFRYKPQDTLERARIIESPPGAVKSRRAAKSVGRMRVPPLAPEELFDSGSPGAYQEESNGDDFPEQEILMHNSQAIGPDQSDIRLTSGSVLGSSESNVQPNEFEPLEAAQCPDLLMQQPSNYLQGRLQIESVETKPTLVPISDNGNGTDAPNEAGDGSTAKRVKLEPGLKEEEDTVVEEFVFDEDDAKRLRLLEAELEQIKNRSRRTKTVKREHSPIKVSCPGEMIDLT</sequence>
<protein>
    <submittedName>
        <fullName evidence="2">Uncharacterized protein</fullName>
    </submittedName>
</protein>